<dbReference type="Proteomes" id="UP001454036">
    <property type="component" value="Unassembled WGS sequence"/>
</dbReference>
<organism evidence="2 3">
    <name type="scientific">Lithospermum erythrorhizon</name>
    <name type="common">Purple gromwell</name>
    <name type="synonym">Lithospermum officinale var. erythrorhizon</name>
    <dbReference type="NCBI Taxonomy" id="34254"/>
    <lineage>
        <taxon>Eukaryota</taxon>
        <taxon>Viridiplantae</taxon>
        <taxon>Streptophyta</taxon>
        <taxon>Embryophyta</taxon>
        <taxon>Tracheophyta</taxon>
        <taxon>Spermatophyta</taxon>
        <taxon>Magnoliopsida</taxon>
        <taxon>eudicotyledons</taxon>
        <taxon>Gunneridae</taxon>
        <taxon>Pentapetalae</taxon>
        <taxon>asterids</taxon>
        <taxon>lamiids</taxon>
        <taxon>Boraginales</taxon>
        <taxon>Boraginaceae</taxon>
        <taxon>Boraginoideae</taxon>
        <taxon>Lithospermeae</taxon>
        <taxon>Lithospermum</taxon>
    </lineage>
</organism>
<sequence length="158" mass="18222">MLPNLEVTSKAPWDNRKFHFHVVKPLLLKKVVAWYPPLSDPYVVFAQSAKHMTKALNGSYVLARRADRLARENHTTSKQIEVLKKVVATKNLLLDGEKKDLSKKRAEREKLSKAATERDQKLESALTELKKVKDAFAKVEKVWANEKAEMHARYEELE</sequence>
<dbReference type="AlphaFoldDB" id="A0AAV3QRJ0"/>
<name>A0AAV3QRJ0_LITER</name>
<feature type="region of interest" description="Disordered" evidence="1">
    <location>
        <begin position="99"/>
        <end position="118"/>
    </location>
</feature>
<dbReference type="EMBL" id="BAABME010005457">
    <property type="protein sequence ID" value="GAA0165688.1"/>
    <property type="molecule type" value="Genomic_DNA"/>
</dbReference>
<reference evidence="2 3" key="1">
    <citation type="submission" date="2024-01" db="EMBL/GenBank/DDBJ databases">
        <title>The complete chloroplast genome sequence of Lithospermum erythrorhizon: insights into the phylogenetic relationship among Boraginaceae species and the maternal lineages of purple gromwells.</title>
        <authorList>
            <person name="Okada T."/>
            <person name="Watanabe K."/>
        </authorList>
    </citation>
    <scope>NUCLEOTIDE SEQUENCE [LARGE SCALE GENOMIC DNA]</scope>
</reference>
<gene>
    <name evidence="2" type="ORF">LIER_21021</name>
</gene>
<comment type="caution">
    <text evidence="2">The sequence shown here is derived from an EMBL/GenBank/DDBJ whole genome shotgun (WGS) entry which is preliminary data.</text>
</comment>
<keyword evidence="3" id="KW-1185">Reference proteome</keyword>
<proteinExistence type="predicted"/>
<protein>
    <submittedName>
        <fullName evidence="2">Uncharacterized protein</fullName>
    </submittedName>
</protein>
<evidence type="ECO:0000313" key="2">
    <source>
        <dbReference type="EMBL" id="GAA0165688.1"/>
    </source>
</evidence>
<evidence type="ECO:0000256" key="1">
    <source>
        <dbReference type="SAM" id="MobiDB-lite"/>
    </source>
</evidence>
<accession>A0AAV3QRJ0</accession>
<evidence type="ECO:0000313" key="3">
    <source>
        <dbReference type="Proteomes" id="UP001454036"/>
    </source>
</evidence>